<keyword evidence="12" id="KW-1185">Reference proteome</keyword>
<dbReference type="InterPro" id="IPR050999">
    <property type="entry name" value="ADP-ribosyltransferase_ARG"/>
</dbReference>
<evidence type="ECO:0000256" key="1">
    <source>
        <dbReference type="ARBA" id="ARBA00009558"/>
    </source>
</evidence>
<organism evidence="11 12">
    <name type="scientific">Pedionomus torquatus</name>
    <name type="common">Plains-wanderer</name>
    <dbReference type="NCBI Taxonomy" id="227192"/>
    <lineage>
        <taxon>Eukaryota</taxon>
        <taxon>Metazoa</taxon>
        <taxon>Chordata</taxon>
        <taxon>Craniata</taxon>
        <taxon>Vertebrata</taxon>
        <taxon>Euteleostomi</taxon>
        <taxon>Archelosauria</taxon>
        <taxon>Archosauria</taxon>
        <taxon>Dinosauria</taxon>
        <taxon>Saurischia</taxon>
        <taxon>Theropoda</taxon>
        <taxon>Coelurosauria</taxon>
        <taxon>Aves</taxon>
        <taxon>Neognathae</taxon>
        <taxon>Neoaves</taxon>
        <taxon>Charadriiformes</taxon>
        <taxon>Pedionomidae</taxon>
        <taxon>Pedionomus</taxon>
    </lineage>
</organism>
<accession>A0A7K6ND60</accession>
<comment type="catalytic activity">
    <reaction evidence="9 10">
        <text>L-arginyl-[protein] + NAD(+) = N(omega)-(ADP-D-ribosyl)-L-arginyl-[protein] + nicotinamide + H(+)</text>
        <dbReference type="Rhea" id="RHEA:19149"/>
        <dbReference type="Rhea" id="RHEA-COMP:10532"/>
        <dbReference type="Rhea" id="RHEA-COMP:15087"/>
        <dbReference type="ChEBI" id="CHEBI:15378"/>
        <dbReference type="ChEBI" id="CHEBI:17154"/>
        <dbReference type="ChEBI" id="CHEBI:29965"/>
        <dbReference type="ChEBI" id="CHEBI:57540"/>
        <dbReference type="ChEBI" id="CHEBI:142554"/>
        <dbReference type="EC" id="2.4.2.31"/>
    </reaction>
</comment>
<evidence type="ECO:0000313" key="11">
    <source>
        <dbReference type="EMBL" id="NWW47210.1"/>
    </source>
</evidence>
<dbReference type="Pfam" id="PF01129">
    <property type="entry name" value="ART"/>
    <property type="match status" value="1"/>
</dbReference>
<feature type="signal peptide" evidence="10">
    <location>
        <begin position="1"/>
        <end position="25"/>
    </location>
</feature>
<keyword evidence="8" id="KW-1015">Disulfide bond</keyword>
<dbReference type="GO" id="GO:0005615">
    <property type="term" value="C:extracellular space"/>
    <property type="evidence" value="ECO:0007669"/>
    <property type="project" value="UniProtKB-ARBA"/>
</dbReference>
<evidence type="ECO:0000256" key="10">
    <source>
        <dbReference type="RuleBase" id="RU361228"/>
    </source>
</evidence>
<keyword evidence="4" id="KW-0548">Nucleotidyltransferase</keyword>
<dbReference type="PRINTS" id="PR00970">
    <property type="entry name" value="RIBTRNSFRASE"/>
</dbReference>
<dbReference type="PROSITE" id="PS51996">
    <property type="entry name" value="TR_MART"/>
    <property type="match status" value="1"/>
</dbReference>
<dbReference type="PANTHER" id="PTHR10339:SF19">
    <property type="entry name" value="GPI-LINKED NAD(P)(+)--ARGININE ADP-RIBOSYLTRANSFERASE 1"/>
    <property type="match status" value="1"/>
</dbReference>
<evidence type="ECO:0000256" key="7">
    <source>
        <dbReference type="ARBA" id="ARBA00023027"/>
    </source>
</evidence>
<dbReference type="PANTHER" id="PTHR10339">
    <property type="entry name" value="ADP-RIBOSYLTRANSFERASE"/>
    <property type="match status" value="1"/>
</dbReference>
<dbReference type="PROSITE" id="PS01291">
    <property type="entry name" value="ART"/>
    <property type="match status" value="1"/>
</dbReference>
<dbReference type="EC" id="2.4.2.31" evidence="10"/>
<feature type="non-terminal residue" evidence="11">
    <location>
        <position position="1"/>
    </location>
</feature>
<dbReference type="GO" id="GO:0003950">
    <property type="term" value="F:NAD+ poly-ADP-ribosyltransferase activity"/>
    <property type="evidence" value="ECO:0007669"/>
    <property type="project" value="UniProtKB-ARBA"/>
</dbReference>
<reference evidence="11 12" key="1">
    <citation type="submission" date="2019-09" db="EMBL/GenBank/DDBJ databases">
        <title>Bird 10,000 Genomes (B10K) Project - Family phase.</title>
        <authorList>
            <person name="Zhang G."/>
        </authorList>
    </citation>
    <scope>NUCLEOTIDE SEQUENCE [LARGE SCALE GENOMIC DNA]</scope>
    <source>
        <strain evidence="11">B10K-DU-029-80</strain>
        <tissue evidence="11">Muscle</tissue>
    </source>
</reference>
<comment type="caution">
    <text evidence="11">The sequence shown here is derived from an EMBL/GenBank/DDBJ whole genome shotgun (WGS) entry which is preliminary data.</text>
</comment>
<evidence type="ECO:0000256" key="6">
    <source>
        <dbReference type="ARBA" id="ARBA00022857"/>
    </source>
</evidence>
<evidence type="ECO:0000256" key="2">
    <source>
        <dbReference type="ARBA" id="ARBA00022676"/>
    </source>
</evidence>
<dbReference type="SUPFAM" id="SSF56399">
    <property type="entry name" value="ADP-ribosylation"/>
    <property type="match status" value="1"/>
</dbReference>
<name>A0A7K6ND60_PEDTO</name>
<keyword evidence="2 10" id="KW-0328">Glycosyltransferase</keyword>
<evidence type="ECO:0000313" key="12">
    <source>
        <dbReference type="Proteomes" id="UP000565207"/>
    </source>
</evidence>
<evidence type="ECO:0000256" key="5">
    <source>
        <dbReference type="ARBA" id="ARBA00022729"/>
    </source>
</evidence>
<feature type="chain" id="PRO_5029949930" description="NAD(P)(+)--arginine ADP-ribosyltransferase" evidence="10">
    <location>
        <begin position="26"/>
        <end position="277"/>
    </location>
</feature>
<dbReference type="EMBL" id="VZRU01008207">
    <property type="protein sequence ID" value="NWW47210.1"/>
    <property type="molecule type" value="Genomic_DNA"/>
</dbReference>
<dbReference type="Gene3D" id="3.90.176.10">
    <property type="entry name" value="Toxin ADP-ribosyltransferase, Chain A, domain 1"/>
    <property type="match status" value="1"/>
</dbReference>
<dbReference type="InterPro" id="IPR000768">
    <property type="entry name" value="ART"/>
</dbReference>
<keyword evidence="3 10" id="KW-0808">Transferase</keyword>
<keyword evidence="5 10" id="KW-0732">Signal</keyword>
<keyword evidence="6 10" id="KW-0521">NADP</keyword>
<dbReference type="Proteomes" id="UP000565207">
    <property type="component" value="Unassembled WGS sequence"/>
</dbReference>
<keyword evidence="7 10" id="KW-0520">NAD</keyword>
<gene>
    <name evidence="11" type="primary">Nrt2_0</name>
    <name evidence="11" type="ORF">PEDTOR_R09111</name>
</gene>
<dbReference type="FunFam" id="3.90.176.10:FF:000001">
    <property type="entry name" value="NAD(P)(+)--arginine ADP-ribosyltransferase"/>
    <property type="match status" value="1"/>
</dbReference>
<evidence type="ECO:0000256" key="4">
    <source>
        <dbReference type="ARBA" id="ARBA00022695"/>
    </source>
</evidence>
<dbReference type="AlphaFoldDB" id="A0A7K6ND60"/>
<proteinExistence type="inferred from homology"/>
<evidence type="ECO:0000256" key="9">
    <source>
        <dbReference type="ARBA" id="ARBA00047597"/>
    </source>
</evidence>
<protein>
    <recommendedName>
        <fullName evidence="10">NAD(P)(+)--arginine ADP-ribosyltransferase</fullName>
        <ecNumber evidence="10">2.4.2.31</ecNumber>
    </recommendedName>
    <alternativeName>
        <fullName evidence="10">Mono(ADP-ribosyl)transferase</fullName>
    </alternativeName>
</protein>
<dbReference type="GO" id="GO:0046677">
    <property type="term" value="P:response to antibiotic"/>
    <property type="evidence" value="ECO:0007669"/>
    <property type="project" value="UniProtKB-ARBA"/>
</dbReference>
<dbReference type="GO" id="GO:0106274">
    <property type="term" value="F:NAD+-protein-arginine ADP-ribosyltransferase activity"/>
    <property type="evidence" value="ECO:0007669"/>
    <property type="project" value="UniProtKB-EC"/>
</dbReference>
<feature type="non-terminal residue" evidence="11">
    <location>
        <position position="277"/>
    </location>
</feature>
<comment type="similarity">
    <text evidence="1 10">Belongs to the Arg-specific ADP-ribosyltransferase family.</text>
</comment>
<evidence type="ECO:0000256" key="3">
    <source>
        <dbReference type="ARBA" id="ARBA00022679"/>
    </source>
</evidence>
<sequence length="277" mass="31631">WTLPNRSMSMDPLLLGLVLLAGTLAAGNPLHQGDLEAPTEIRMDMALNSFDDQYLGCGLQMQKEVPKINVVEFRKNGVYAKFWSQAVNEWQKKGQGVPLPPGMRTEHAVAILAYTLPGQLYQNFNAAVRVAGRSRREYRENFHFKALHFLLTQALSILRNAQPHCYNVYRGVTGIRFIAKRQDLVRFGQFTSTSFNKKAAESFGKDTFFLVYTCYGVPIKKFSHFPNEEEVLIPPYERFQVTNISPVGNRINIQLRSYGTYNKYNCEWLKGEKPHDG</sequence>
<dbReference type="GO" id="GO:0044194">
    <property type="term" value="C:cytolytic granule"/>
    <property type="evidence" value="ECO:0007669"/>
    <property type="project" value="UniProtKB-ARBA"/>
</dbReference>
<dbReference type="GO" id="GO:0016779">
    <property type="term" value="F:nucleotidyltransferase activity"/>
    <property type="evidence" value="ECO:0007669"/>
    <property type="project" value="UniProtKB-KW"/>
</dbReference>
<evidence type="ECO:0000256" key="8">
    <source>
        <dbReference type="ARBA" id="ARBA00023157"/>
    </source>
</evidence>